<evidence type="ECO:0000313" key="4">
    <source>
        <dbReference type="Proteomes" id="UP000256661"/>
    </source>
</evidence>
<evidence type="ECO:0008006" key="5">
    <source>
        <dbReference type="Google" id="ProtNLM"/>
    </source>
</evidence>
<dbReference type="RefSeq" id="WP_170177476.1">
    <property type="nucleotide sequence ID" value="NZ_QTTT01000001.1"/>
</dbReference>
<keyword evidence="2" id="KW-1133">Transmembrane helix</keyword>
<accession>A0A3D9SWH3</accession>
<feature type="transmembrane region" description="Helical" evidence="2">
    <location>
        <begin position="343"/>
        <end position="365"/>
    </location>
</feature>
<feature type="compositionally biased region" description="Low complexity" evidence="1">
    <location>
        <begin position="129"/>
        <end position="176"/>
    </location>
</feature>
<gene>
    <name evidence="3" type="ORF">DFJ69_1411</name>
</gene>
<evidence type="ECO:0000256" key="2">
    <source>
        <dbReference type="SAM" id="Phobius"/>
    </source>
</evidence>
<keyword evidence="2" id="KW-0472">Membrane</keyword>
<comment type="caution">
    <text evidence="3">The sequence shown here is derived from an EMBL/GenBank/DDBJ whole genome shotgun (WGS) entry which is preliminary data.</text>
</comment>
<dbReference type="EMBL" id="QTTT01000001">
    <property type="protein sequence ID" value="REE95991.1"/>
    <property type="molecule type" value="Genomic_DNA"/>
</dbReference>
<protein>
    <recommendedName>
        <fullName evidence="5">Collagen triple helix repeat protein</fullName>
    </recommendedName>
</protein>
<evidence type="ECO:0000256" key="1">
    <source>
        <dbReference type="SAM" id="MobiDB-lite"/>
    </source>
</evidence>
<organism evidence="3 4">
    <name type="scientific">Thermomonospora umbrina</name>
    <dbReference type="NCBI Taxonomy" id="111806"/>
    <lineage>
        <taxon>Bacteria</taxon>
        <taxon>Bacillati</taxon>
        <taxon>Actinomycetota</taxon>
        <taxon>Actinomycetes</taxon>
        <taxon>Streptosporangiales</taxon>
        <taxon>Thermomonosporaceae</taxon>
        <taxon>Thermomonospora</taxon>
    </lineage>
</organism>
<name>A0A3D9SWH3_9ACTN</name>
<dbReference type="AlphaFoldDB" id="A0A3D9SWH3"/>
<reference evidence="3 4" key="1">
    <citation type="submission" date="2018-08" db="EMBL/GenBank/DDBJ databases">
        <title>Sequencing the genomes of 1000 actinobacteria strains.</title>
        <authorList>
            <person name="Klenk H.-P."/>
        </authorList>
    </citation>
    <scope>NUCLEOTIDE SEQUENCE [LARGE SCALE GENOMIC DNA]</scope>
    <source>
        <strain evidence="3 4">DSM 43927</strain>
    </source>
</reference>
<feature type="transmembrane region" description="Helical" evidence="2">
    <location>
        <begin position="12"/>
        <end position="33"/>
    </location>
</feature>
<keyword evidence="2" id="KW-0812">Transmembrane</keyword>
<keyword evidence="4" id="KW-1185">Reference proteome</keyword>
<dbReference type="Proteomes" id="UP000256661">
    <property type="component" value="Unassembled WGS sequence"/>
</dbReference>
<evidence type="ECO:0000313" key="3">
    <source>
        <dbReference type="EMBL" id="REE95991.1"/>
    </source>
</evidence>
<proteinExistence type="predicted"/>
<feature type="region of interest" description="Disordered" evidence="1">
    <location>
        <begin position="87"/>
        <end position="229"/>
    </location>
</feature>
<sequence>MSGAQGGADGVGRVIVIWSIIIGVILTVIFVAVADNDGDEVSIGGGGLFGGQGAERLVNRLDAAARTQRICYGWRIDSDRFSLDRYTTPIRPSGSPVPLPDPSGPAVRPSGPASRPSATVPGPSAPGLRPSATAPGPSAPASRPSATAPRLRPSTRPGGPTGPTDPRGPTGPSGPTDPRDPTGPTGPRGPSGPGGPGDSTDPTGPGVPDAGVPLPEPSSPDLGVDVGSNFGTGYDPRELPEHCPRWVVFEADYYYSIIDEEWTSVSTTIETNLPLVLSDADLVRAGITNKDLLSDRANARLADAVGALPMLVAEKGAAPPVPQVAAETVPAGDEISPPGVARYVWMGAGGVLVAGGLVWIVIAAVRSRRSA</sequence>